<evidence type="ECO:0000313" key="1">
    <source>
        <dbReference type="EMBL" id="PRQ07394.1"/>
    </source>
</evidence>
<dbReference type="RefSeq" id="WP_181233774.1">
    <property type="nucleotide sequence ID" value="NZ_PVNL01000057.1"/>
</dbReference>
<dbReference type="Proteomes" id="UP000238823">
    <property type="component" value="Unassembled WGS sequence"/>
</dbReference>
<proteinExistence type="predicted"/>
<accession>A0A2S9YQL6</accession>
<reference evidence="1 2" key="1">
    <citation type="submission" date="2018-03" db="EMBL/GenBank/DDBJ databases">
        <title>Draft Genome Sequences of the Obligatory Marine Myxobacteria Enhygromyxa salina SWB007.</title>
        <authorList>
            <person name="Poehlein A."/>
            <person name="Moghaddam J.A."/>
            <person name="Harms H."/>
            <person name="Alanjari M."/>
            <person name="Koenig G.M."/>
            <person name="Daniel R."/>
            <person name="Schaeberle T.F."/>
        </authorList>
    </citation>
    <scope>NUCLEOTIDE SEQUENCE [LARGE SCALE GENOMIC DNA]</scope>
    <source>
        <strain evidence="1 2">SWB007</strain>
    </source>
</reference>
<sequence>MDETSNSAAPSVRIVRLVIDELFGPGSSPIDIDIEFELDQRVTVLHGRNGSGKTITV</sequence>
<organism evidence="1 2">
    <name type="scientific">Enhygromyxa salina</name>
    <dbReference type="NCBI Taxonomy" id="215803"/>
    <lineage>
        <taxon>Bacteria</taxon>
        <taxon>Pseudomonadati</taxon>
        <taxon>Myxococcota</taxon>
        <taxon>Polyangia</taxon>
        <taxon>Nannocystales</taxon>
        <taxon>Nannocystaceae</taxon>
        <taxon>Enhygromyxa</taxon>
    </lineage>
</organism>
<name>A0A2S9YQL6_9BACT</name>
<gene>
    <name evidence="1" type="ORF">ENSA7_31070</name>
</gene>
<protein>
    <submittedName>
        <fullName evidence="1">Uncharacterized protein</fullName>
    </submittedName>
</protein>
<dbReference type="AlphaFoldDB" id="A0A2S9YQL6"/>
<evidence type="ECO:0000313" key="2">
    <source>
        <dbReference type="Proteomes" id="UP000238823"/>
    </source>
</evidence>
<dbReference type="EMBL" id="PVNL01000057">
    <property type="protein sequence ID" value="PRQ07394.1"/>
    <property type="molecule type" value="Genomic_DNA"/>
</dbReference>
<comment type="caution">
    <text evidence="1">The sequence shown here is derived from an EMBL/GenBank/DDBJ whole genome shotgun (WGS) entry which is preliminary data.</text>
</comment>